<dbReference type="EMBL" id="UOFL01000214">
    <property type="protein sequence ID" value="VAW81256.1"/>
    <property type="molecule type" value="Genomic_DNA"/>
</dbReference>
<keyword evidence="3" id="KW-0238">DNA-binding</keyword>
<evidence type="ECO:0000313" key="7">
    <source>
        <dbReference type="EMBL" id="VAW81256.1"/>
    </source>
</evidence>
<keyword evidence="5" id="KW-1133">Transmembrane helix</keyword>
<evidence type="ECO:0000256" key="1">
    <source>
        <dbReference type="ARBA" id="ARBA00010075"/>
    </source>
</evidence>
<organism evidence="7">
    <name type="scientific">hydrothermal vent metagenome</name>
    <dbReference type="NCBI Taxonomy" id="652676"/>
    <lineage>
        <taxon>unclassified sequences</taxon>
        <taxon>metagenomes</taxon>
        <taxon>ecological metagenomes</taxon>
    </lineage>
</organism>
<keyword evidence="5" id="KW-0472">Membrane</keyword>
<dbReference type="GO" id="GO:0003677">
    <property type="term" value="F:DNA binding"/>
    <property type="evidence" value="ECO:0007669"/>
    <property type="project" value="UniProtKB-KW"/>
</dbReference>
<keyword evidence="5" id="KW-0812">Transmembrane</keyword>
<reference evidence="7" key="1">
    <citation type="submission" date="2018-06" db="EMBL/GenBank/DDBJ databases">
        <authorList>
            <person name="Zhirakovskaya E."/>
        </authorList>
    </citation>
    <scope>NUCLEOTIDE SEQUENCE</scope>
</reference>
<dbReference type="InterPro" id="IPR002559">
    <property type="entry name" value="Transposase_11"/>
</dbReference>
<dbReference type="Pfam" id="PF01609">
    <property type="entry name" value="DDE_Tnp_1"/>
    <property type="match status" value="1"/>
</dbReference>
<proteinExistence type="inferred from homology"/>
<feature type="domain" description="Transposase IS4-like" evidence="6">
    <location>
        <begin position="58"/>
        <end position="267"/>
    </location>
</feature>
<accession>A0A3B0ZKK9</accession>
<dbReference type="GO" id="GO:0004803">
    <property type="term" value="F:transposase activity"/>
    <property type="evidence" value="ECO:0007669"/>
    <property type="project" value="InterPro"/>
</dbReference>
<dbReference type="InterPro" id="IPR047952">
    <property type="entry name" value="Transpos_IS4"/>
</dbReference>
<keyword evidence="2" id="KW-0815">Transposition</keyword>
<evidence type="ECO:0000256" key="5">
    <source>
        <dbReference type="SAM" id="Phobius"/>
    </source>
</evidence>
<name>A0A3B0ZKK9_9ZZZZ</name>
<dbReference type="InterPro" id="IPR012337">
    <property type="entry name" value="RNaseH-like_sf"/>
</dbReference>
<protein>
    <submittedName>
        <fullName evidence="7">Transposase, GSU2180 family</fullName>
    </submittedName>
</protein>
<sequence length="320" mass="36656">SAQAHRLYHLGSTQLSRSNLSRMNEGKPYRLYEALFGKLLSRCKSIAPGHSFRFKNPLYSLDASTVDLCLSVFPWADFRTSKGGIKLHVGLNHDGYLPEFVTITEAKTHDVIAGRALQFPKGSIVVADRGYNDYAWYKQLTDKGIFFVTRLKSNAKVRIIERHPILKKSGVTSDQTIEFSGTQTAKKCPIQLRRIGYRDSETGKHYIFLTNNFTLSSKTIAAIYKARWQVELFFKWIKQNLKIKTFIGTSKNAVMTQIWIALCVYLLLAYIKFQSKMNKSMQQILRLLQLNLFEKRDLYALLFGDPPNSEYDSTTQLALL</sequence>
<evidence type="ECO:0000256" key="4">
    <source>
        <dbReference type="ARBA" id="ARBA00023172"/>
    </source>
</evidence>
<dbReference type="NCBIfam" id="NF033592">
    <property type="entry name" value="transpos_IS4_1"/>
    <property type="match status" value="1"/>
</dbReference>
<evidence type="ECO:0000256" key="2">
    <source>
        <dbReference type="ARBA" id="ARBA00022578"/>
    </source>
</evidence>
<evidence type="ECO:0000256" key="3">
    <source>
        <dbReference type="ARBA" id="ARBA00023125"/>
    </source>
</evidence>
<dbReference type="AlphaFoldDB" id="A0A3B0ZKK9"/>
<evidence type="ECO:0000259" key="6">
    <source>
        <dbReference type="Pfam" id="PF01609"/>
    </source>
</evidence>
<dbReference type="SUPFAM" id="SSF53098">
    <property type="entry name" value="Ribonuclease H-like"/>
    <property type="match status" value="1"/>
</dbReference>
<comment type="similarity">
    <text evidence="1">Belongs to the transposase 11 family.</text>
</comment>
<dbReference type="PANTHER" id="PTHR33258">
    <property type="entry name" value="TRANSPOSASE INSL FOR INSERTION SEQUENCE ELEMENT IS186A-RELATED"/>
    <property type="match status" value="1"/>
</dbReference>
<feature type="non-terminal residue" evidence="7">
    <location>
        <position position="1"/>
    </location>
</feature>
<keyword evidence="4" id="KW-0233">DNA recombination</keyword>
<dbReference type="GO" id="GO:0006313">
    <property type="term" value="P:DNA transposition"/>
    <property type="evidence" value="ECO:0007669"/>
    <property type="project" value="InterPro"/>
</dbReference>
<feature type="transmembrane region" description="Helical" evidence="5">
    <location>
        <begin position="254"/>
        <end position="273"/>
    </location>
</feature>
<dbReference type="PANTHER" id="PTHR33258:SF1">
    <property type="entry name" value="TRANSPOSASE INSL FOR INSERTION SEQUENCE ELEMENT IS186A-RELATED"/>
    <property type="match status" value="1"/>
</dbReference>
<dbReference type="Gene3D" id="3.90.350.10">
    <property type="entry name" value="Transposase Inhibitor Protein From Tn5, Chain A, domain 1"/>
    <property type="match status" value="1"/>
</dbReference>
<gene>
    <name evidence="7" type="ORF">MNBD_GAMMA12-2291</name>
</gene>